<dbReference type="RefSeq" id="WP_071480907.1">
    <property type="nucleotide sequence ID" value="NZ_CP024899.1"/>
</dbReference>
<feature type="domain" description="SH3b" evidence="2">
    <location>
        <begin position="35"/>
        <end position="89"/>
    </location>
</feature>
<feature type="signal peptide" evidence="1">
    <location>
        <begin position="1"/>
        <end position="19"/>
    </location>
</feature>
<feature type="chain" id="PRO_5014707163" evidence="1">
    <location>
        <begin position="20"/>
        <end position="202"/>
    </location>
</feature>
<keyword evidence="4" id="KW-1185">Reference proteome</keyword>
<accession>A0A2K8KAE9</accession>
<dbReference type="OrthoDB" id="5489750at2"/>
<evidence type="ECO:0000259" key="2">
    <source>
        <dbReference type="Pfam" id="PF08239"/>
    </source>
</evidence>
<dbReference type="InterPro" id="IPR003646">
    <property type="entry name" value="SH3-like_bac-type"/>
</dbReference>
<gene>
    <name evidence="3" type="ORF">BG454_11735</name>
</gene>
<evidence type="ECO:0000256" key="1">
    <source>
        <dbReference type="SAM" id="SignalP"/>
    </source>
</evidence>
<dbReference type="STRING" id="441209.GCA_001870665_02127"/>
<protein>
    <submittedName>
        <fullName evidence="3">Peptide-binding protein</fullName>
    </submittedName>
</protein>
<dbReference type="Pfam" id="PF08239">
    <property type="entry name" value="SH3_3"/>
    <property type="match status" value="1"/>
</dbReference>
<organism evidence="3 4">
    <name type="scientific">Roseinatronobacter bogoriensis subsp. barguzinensis</name>
    <dbReference type="NCBI Taxonomy" id="441209"/>
    <lineage>
        <taxon>Bacteria</taxon>
        <taxon>Pseudomonadati</taxon>
        <taxon>Pseudomonadota</taxon>
        <taxon>Alphaproteobacteria</taxon>
        <taxon>Rhodobacterales</taxon>
        <taxon>Paracoccaceae</taxon>
        <taxon>Roseinatronobacter</taxon>
    </lineage>
</organism>
<name>A0A2K8KAE9_9RHOB</name>
<dbReference type="Proteomes" id="UP000228948">
    <property type="component" value="Chromosome"/>
</dbReference>
<sequence length="202" mass="21521">MRRLLASCIFITMASVAQAQPFPQLFDVQDVASDDVLNVRAKPTASSEIIGTLAHDAQGVEVVAGNDEGTWGRVNTGEGSGWVNLRYLSAGRVHIDNYNLPDGLFCYGTEPFWSASNIGGALHFDTPDMPGQDLPVWIAQDSGIAEDLRRMVHMGGIGGPASAFIYPASCNDGMSDREFGLAISLMTAPDAPLLSGCCTLNR</sequence>
<keyword evidence="1" id="KW-0732">Signal</keyword>
<evidence type="ECO:0000313" key="3">
    <source>
        <dbReference type="EMBL" id="ATX66404.1"/>
    </source>
</evidence>
<dbReference type="KEGG" id="rbg:BG454_11735"/>
<evidence type="ECO:0000313" key="4">
    <source>
        <dbReference type="Proteomes" id="UP000228948"/>
    </source>
</evidence>
<dbReference type="Gene3D" id="2.30.30.40">
    <property type="entry name" value="SH3 Domains"/>
    <property type="match status" value="1"/>
</dbReference>
<proteinExistence type="predicted"/>
<reference evidence="3 4" key="1">
    <citation type="submission" date="2017-11" db="EMBL/GenBank/DDBJ databases">
        <title>Revised Sequence and Annotation of the Rhodobaca barguzinensis strain alga05 Genome.</title>
        <authorList>
            <person name="Kopejtka K."/>
            <person name="Tomasch J.M."/>
            <person name="Bunk B."/>
            <person name="Koblizek M."/>
        </authorList>
    </citation>
    <scope>NUCLEOTIDE SEQUENCE [LARGE SCALE GENOMIC DNA]</scope>
    <source>
        <strain evidence="4">alga05</strain>
    </source>
</reference>
<dbReference type="EMBL" id="CP024899">
    <property type="protein sequence ID" value="ATX66404.1"/>
    <property type="molecule type" value="Genomic_DNA"/>
</dbReference>
<dbReference type="AlphaFoldDB" id="A0A2K8KAE9"/>